<dbReference type="CDD" id="cd00448">
    <property type="entry name" value="YjgF_YER057c_UK114_family"/>
    <property type="match status" value="1"/>
</dbReference>
<name>A0A4Y6UYX5_SACBS</name>
<dbReference type="PROSITE" id="PS01094">
    <property type="entry name" value="UPF0076"/>
    <property type="match status" value="1"/>
</dbReference>
<dbReference type="InterPro" id="IPR035959">
    <property type="entry name" value="RutC-like_sf"/>
</dbReference>
<comment type="similarity">
    <text evidence="1">Belongs to the RutC family.</text>
</comment>
<organism evidence="2 3">
    <name type="scientific">Saccharibacillus brassicae</name>
    <dbReference type="NCBI Taxonomy" id="2583377"/>
    <lineage>
        <taxon>Bacteria</taxon>
        <taxon>Bacillati</taxon>
        <taxon>Bacillota</taxon>
        <taxon>Bacilli</taxon>
        <taxon>Bacillales</taxon>
        <taxon>Paenibacillaceae</taxon>
        <taxon>Saccharibacillus</taxon>
    </lineage>
</organism>
<evidence type="ECO:0000313" key="3">
    <source>
        <dbReference type="Proteomes" id="UP000316968"/>
    </source>
</evidence>
<dbReference type="Gene3D" id="3.30.1330.40">
    <property type="entry name" value="RutC-like"/>
    <property type="match status" value="1"/>
</dbReference>
<dbReference type="InterPro" id="IPR006175">
    <property type="entry name" value="YjgF/YER057c/UK114"/>
</dbReference>
<dbReference type="GO" id="GO:0005829">
    <property type="term" value="C:cytosol"/>
    <property type="evidence" value="ECO:0007669"/>
    <property type="project" value="TreeGrafter"/>
</dbReference>
<dbReference type="RefSeq" id="WP_141448344.1">
    <property type="nucleotide sequence ID" value="NZ_CBCSAZ010000007.1"/>
</dbReference>
<proteinExistence type="inferred from homology"/>
<dbReference type="NCBIfam" id="TIGR00004">
    <property type="entry name" value="Rid family detoxifying hydrolase"/>
    <property type="match status" value="1"/>
</dbReference>
<dbReference type="SUPFAM" id="SSF55298">
    <property type="entry name" value="YjgF-like"/>
    <property type="match status" value="1"/>
</dbReference>
<evidence type="ECO:0000256" key="1">
    <source>
        <dbReference type="ARBA" id="ARBA00010552"/>
    </source>
</evidence>
<dbReference type="PANTHER" id="PTHR11803:SF39">
    <property type="entry name" value="2-IMINOBUTANOATE_2-IMINOPROPANOATE DEAMINASE"/>
    <property type="match status" value="1"/>
</dbReference>
<dbReference type="KEGG" id="saca:FFV09_13665"/>
<sequence>MSHSKKTIVTDKAPGAIGPYSQAVAAGPFIFASGQLGVHPQTGEFPDGVEAQAKQSLENVKALLEAAGSGLDRVVKATMFLKDMNDFAAANAVYGTFFSEPYPARSTIEVARLPKDALVEIEVIALAE</sequence>
<dbReference type="InterPro" id="IPR006056">
    <property type="entry name" value="RidA"/>
</dbReference>
<dbReference type="FunFam" id="3.30.1330.40:FF:000001">
    <property type="entry name" value="L-PSP family endoribonuclease"/>
    <property type="match status" value="1"/>
</dbReference>
<dbReference type="EMBL" id="CP041217">
    <property type="protein sequence ID" value="QDH21800.1"/>
    <property type="molecule type" value="Genomic_DNA"/>
</dbReference>
<keyword evidence="3" id="KW-1185">Reference proteome</keyword>
<dbReference type="AlphaFoldDB" id="A0A4Y6UYX5"/>
<reference evidence="2 3" key="1">
    <citation type="submission" date="2019-06" db="EMBL/GenBank/DDBJ databases">
        <title>Saccharibacillus brassicae sp. nov., an endophytic bacterium isolated from Chinese cabbage seeds (Brassica pekinensis).</title>
        <authorList>
            <person name="Jiang L."/>
            <person name="Lee J."/>
            <person name="Kim S.W."/>
        </authorList>
    </citation>
    <scope>NUCLEOTIDE SEQUENCE [LARGE SCALE GENOMIC DNA]</scope>
    <source>
        <strain evidence="3">KCTC 43072 / ATSA2</strain>
    </source>
</reference>
<protein>
    <submittedName>
        <fullName evidence="2">RidA family protein</fullName>
    </submittedName>
</protein>
<gene>
    <name evidence="2" type="ORF">FFV09_13665</name>
</gene>
<dbReference type="Pfam" id="PF01042">
    <property type="entry name" value="Ribonuc_L-PSP"/>
    <property type="match status" value="1"/>
</dbReference>
<dbReference type="PANTHER" id="PTHR11803">
    <property type="entry name" value="2-IMINOBUTANOATE/2-IMINOPROPANOATE DEAMINASE RIDA"/>
    <property type="match status" value="1"/>
</dbReference>
<dbReference type="GO" id="GO:0019239">
    <property type="term" value="F:deaminase activity"/>
    <property type="evidence" value="ECO:0007669"/>
    <property type="project" value="TreeGrafter"/>
</dbReference>
<dbReference type="Proteomes" id="UP000316968">
    <property type="component" value="Chromosome"/>
</dbReference>
<dbReference type="InterPro" id="IPR019897">
    <property type="entry name" value="RidA_CS"/>
</dbReference>
<dbReference type="OrthoDB" id="9803101at2"/>
<evidence type="ECO:0000313" key="2">
    <source>
        <dbReference type="EMBL" id="QDH21800.1"/>
    </source>
</evidence>
<accession>A0A4Y6UYX5</accession>